<dbReference type="PANTHER" id="PTHR10434:SF11">
    <property type="entry name" value="1-ACYL-SN-GLYCEROL-3-PHOSPHATE ACYLTRANSFERASE"/>
    <property type="match status" value="1"/>
</dbReference>
<feature type="region of interest" description="Disordered" evidence="3">
    <location>
        <begin position="281"/>
        <end position="304"/>
    </location>
</feature>
<keyword evidence="2 5" id="KW-0012">Acyltransferase</keyword>
<protein>
    <submittedName>
        <fullName evidence="5">1-acyl-sn-glycerol-3-phosphate acyltransferase</fullName>
    </submittedName>
</protein>
<name>A0A2P8H0S6_9MICO</name>
<accession>A0A2P8H0S6</accession>
<evidence type="ECO:0000256" key="3">
    <source>
        <dbReference type="SAM" id="MobiDB-lite"/>
    </source>
</evidence>
<dbReference type="SUPFAM" id="SSF69593">
    <property type="entry name" value="Glycerol-3-phosphate (1)-acyltransferase"/>
    <property type="match status" value="1"/>
</dbReference>
<evidence type="ECO:0000313" key="5">
    <source>
        <dbReference type="EMBL" id="PSL39806.1"/>
    </source>
</evidence>
<proteinExistence type="predicted"/>
<feature type="compositionally biased region" description="Low complexity" evidence="3">
    <location>
        <begin position="30"/>
        <end position="49"/>
    </location>
</feature>
<comment type="caution">
    <text evidence="5">The sequence shown here is derived from an EMBL/GenBank/DDBJ whole genome shotgun (WGS) entry which is preliminary data.</text>
</comment>
<dbReference type="SMART" id="SM00563">
    <property type="entry name" value="PlsC"/>
    <property type="match status" value="1"/>
</dbReference>
<dbReference type="Proteomes" id="UP000241203">
    <property type="component" value="Unassembled WGS sequence"/>
</dbReference>
<dbReference type="EMBL" id="PYAU01000001">
    <property type="protein sequence ID" value="PSL39806.1"/>
    <property type="molecule type" value="Genomic_DNA"/>
</dbReference>
<evidence type="ECO:0000313" key="6">
    <source>
        <dbReference type="Proteomes" id="UP000241203"/>
    </source>
</evidence>
<keyword evidence="1 5" id="KW-0808">Transferase</keyword>
<dbReference type="GO" id="GO:0003841">
    <property type="term" value="F:1-acylglycerol-3-phosphate O-acyltransferase activity"/>
    <property type="evidence" value="ECO:0007669"/>
    <property type="project" value="TreeGrafter"/>
</dbReference>
<evidence type="ECO:0000259" key="4">
    <source>
        <dbReference type="SMART" id="SM00563"/>
    </source>
</evidence>
<dbReference type="CDD" id="cd07989">
    <property type="entry name" value="LPLAT_AGPAT-like"/>
    <property type="match status" value="1"/>
</dbReference>
<dbReference type="GO" id="GO:0006654">
    <property type="term" value="P:phosphatidic acid biosynthetic process"/>
    <property type="evidence" value="ECO:0007669"/>
    <property type="project" value="TreeGrafter"/>
</dbReference>
<organism evidence="5 6">
    <name type="scientific">Labedella gwakjiensis</name>
    <dbReference type="NCBI Taxonomy" id="390269"/>
    <lineage>
        <taxon>Bacteria</taxon>
        <taxon>Bacillati</taxon>
        <taxon>Actinomycetota</taxon>
        <taxon>Actinomycetes</taxon>
        <taxon>Micrococcales</taxon>
        <taxon>Microbacteriaceae</taxon>
        <taxon>Labedella</taxon>
    </lineage>
</organism>
<dbReference type="Pfam" id="PF01553">
    <property type="entry name" value="Acyltransferase"/>
    <property type="match status" value="1"/>
</dbReference>
<feature type="region of interest" description="Disordered" evidence="3">
    <location>
        <begin position="1"/>
        <end position="64"/>
    </location>
</feature>
<evidence type="ECO:0000256" key="1">
    <source>
        <dbReference type="ARBA" id="ARBA00022679"/>
    </source>
</evidence>
<sequence length="304" mass="33536">MASDDDPGAEPLSRERTTVRDRFRRRRAGRTVVGTTAGDNGPVSVSSSGRRGRRTKAERRSNPEKSRPSFFWFLAGVALPLSRAMMVIRIENGHKLPRFGPAIVAPNHYSEIDPVVVGLAIWKLGRAPRFLAKSSLFRVKVLGWMLRSSGQIPVERAGATRGSDPMAAAVQVAEKEQVLVVYPEGTLTRDPAMWPMRGKTGAVRLALQHGIPIYPVAHWGTQNLMARYSKKIDFFPPKTIRVRFGDAVDLSAFQGKPLDGQTLAAATEVVMAAVTHELEELRGETAPDSRWDPTERGQTETGRF</sequence>
<feature type="compositionally biased region" description="Basic and acidic residues" evidence="3">
    <location>
        <begin position="12"/>
        <end position="21"/>
    </location>
</feature>
<feature type="domain" description="Phospholipid/glycerol acyltransferase" evidence="4">
    <location>
        <begin position="102"/>
        <end position="221"/>
    </location>
</feature>
<dbReference type="AlphaFoldDB" id="A0A2P8H0S6"/>
<evidence type="ECO:0000256" key="2">
    <source>
        <dbReference type="ARBA" id="ARBA00023315"/>
    </source>
</evidence>
<dbReference type="GO" id="GO:0005886">
    <property type="term" value="C:plasma membrane"/>
    <property type="evidence" value="ECO:0007669"/>
    <property type="project" value="TreeGrafter"/>
</dbReference>
<reference evidence="5 6" key="1">
    <citation type="submission" date="2018-03" db="EMBL/GenBank/DDBJ databases">
        <title>Genomic Encyclopedia of Archaeal and Bacterial Type Strains, Phase II (KMG-II): from individual species to whole genera.</title>
        <authorList>
            <person name="Goeker M."/>
        </authorList>
    </citation>
    <scope>NUCLEOTIDE SEQUENCE [LARGE SCALE GENOMIC DNA]</scope>
    <source>
        <strain evidence="5 6">DSM 21548</strain>
    </source>
</reference>
<dbReference type="InterPro" id="IPR002123">
    <property type="entry name" value="Plipid/glycerol_acylTrfase"/>
</dbReference>
<dbReference type="PANTHER" id="PTHR10434">
    <property type="entry name" value="1-ACYL-SN-GLYCEROL-3-PHOSPHATE ACYLTRANSFERASE"/>
    <property type="match status" value="1"/>
</dbReference>
<gene>
    <name evidence="5" type="ORF">CLV49_3455</name>
</gene>